<name>A0A4Y2QX17_ARAVE</name>
<dbReference type="EMBL" id="BGPR01015013">
    <property type="protein sequence ID" value="GBN67669.1"/>
    <property type="molecule type" value="Genomic_DNA"/>
</dbReference>
<evidence type="ECO:0000313" key="1">
    <source>
        <dbReference type="EMBL" id="GBN67669.1"/>
    </source>
</evidence>
<keyword evidence="2" id="KW-1185">Reference proteome</keyword>
<proteinExistence type="predicted"/>
<feature type="non-terminal residue" evidence="1">
    <location>
        <position position="1"/>
    </location>
</feature>
<evidence type="ECO:0000313" key="2">
    <source>
        <dbReference type="Proteomes" id="UP000499080"/>
    </source>
</evidence>
<comment type="caution">
    <text evidence="1">The sequence shown here is derived from an EMBL/GenBank/DDBJ whole genome shotgun (WGS) entry which is preliminary data.</text>
</comment>
<sequence length="54" mass="5965">STPFGMGDGWSVKEEKAWGYVKGYWGGTLTGRSPKGLARGRRGVTVIVFIEWMT</sequence>
<organism evidence="1 2">
    <name type="scientific">Araneus ventricosus</name>
    <name type="common">Orbweaver spider</name>
    <name type="synonym">Epeira ventricosa</name>
    <dbReference type="NCBI Taxonomy" id="182803"/>
    <lineage>
        <taxon>Eukaryota</taxon>
        <taxon>Metazoa</taxon>
        <taxon>Ecdysozoa</taxon>
        <taxon>Arthropoda</taxon>
        <taxon>Chelicerata</taxon>
        <taxon>Arachnida</taxon>
        <taxon>Araneae</taxon>
        <taxon>Araneomorphae</taxon>
        <taxon>Entelegynae</taxon>
        <taxon>Araneoidea</taxon>
        <taxon>Araneidae</taxon>
        <taxon>Araneus</taxon>
    </lineage>
</organism>
<accession>A0A4Y2QX17</accession>
<reference evidence="1 2" key="1">
    <citation type="journal article" date="2019" name="Sci. Rep.">
        <title>Orb-weaving spider Araneus ventricosus genome elucidates the spidroin gene catalogue.</title>
        <authorList>
            <person name="Kono N."/>
            <person name="Nakamura H."/>
            <person name="Ohtoshi R."/>
            <person name="Moran D.A.P."/>
            <person name="Shinohara A."/>
            <person name="Yoshida Y."/>
            <person name="Fujiwara M."/>
            <person name="Mori M."/>
            <person name="Tomita M."/>
            <person name="Arakawa K."/>
        </authorList>
    </citation>
    <scope>NUCLEOTIDE SEQUENCE [LARGE SCALE GENOMIC DNA]</scope>
</reference>
<protein>
    <submittedName>
        <fullName evidence="1">Uncharacterized protein</fullName>
    </submittedName>
</protein>
<dbReference type="AlphaFoldDB" id="A0A4Y2QX17"/>
<dbReference type="Proteomes" id="UP000499080">
    <property type="component" value="Unassembled WGS sequence"/>
</dbReference>
<gene>
    <name evidence="1" type="ORF">AVEN_81123_1</name>
</gene>